<organism evidence="2 3">
    <name type="scientific">Rhodofomes roseus</name>
    <dbReference type="NCBI Taxonomy" id="34475"/>
    <lineage>
        <taxon>Eukaryota</taxon>
        <taxon>Fungi</taxon>
        <taxon>Dikarya</taxon>
        <taxon>Basidiomycota</taxon>
        <taxon>Agaricomycotina</taxon>
        <taxon>Agaricomycetes</taxon>
        <taxon>Polyporales</taxon>
        <taxon>Rhodofomes</taxon>
    </lineage>
</organism>
<evidence type="ECO:0008006" key="4">
    <source>
        <dbReference type="Google" id="ProtNLM"/>
    </source>
</evidence>
<feature type="region of interest" description="Disordered" evidence="1">
    <location>
        <begin position="104"/>
        <end position="152"/>
    </location>
</feature>
<evidence type="ECO:0000256" key="1">
    <source>
        <dbReference type="SAM" id="MobiDB-lite"/>
    </source>
</evidence>
<dbReference type="Proteomes" id="UP000814176">
    <property type="component" value="Unassembled WGS sequence"/>
</dbReference>
<keyword evidence="3" id="KW-1185">Reference proteome</keyword>
<gene>
    <name evidence="2" type="ORF">C8Q71DRAFT_340874</name>
</gene>
<evidence type="ECO:0000313" key="3">
    <source>
        <dbReference type="Proteomes" id="UP000814176"/>
    </source>
</evidence>
<feature type="compositionally biased region" description="Low complexity" evidence="1">
    <location>
        <begin position="200"/>
        <end position="219"/>
    </location>
</feature>
<feature type="region of interest" description="Disordered" evidence="1">
    <location>
        <begin position="26"/>
        <end position="61"/>
    </location>
</feature>
<dbReference type="GeneID" id="71998656"/>
<dbReference type="RefSeq" id="XP_047782922.1">
    <property type="nucleotide sequence ID" value="XM_047917924.1"/>
</dbReference>
<protein>
    <recommendedName>
        <fullName evidence="4">BED-type domain-containing protein</fullName>
    </recommendedName>
</protein>
<feature type="region of interest" description="Disordered" evidence="1">
    <location>
        <begin position="165"/>
        <end position="221"/>
    </location>
</feature>
<accession>A0ABQ8KS37</accession>
<reference evidence="2 3" key="1">
    <citation type="journal article" date="2021" name="Environ. Microbiol.">
        <title>Gene family expansions and transcriptome signatures uncover fungal adaptations to wood decay.</title>
        <authorList>
            <person name="Hage H."/>
            <person name="Miyauchi S."/>
            <person name="Viragh M."/>
            <person name="Drula E."/>
            <person name="Min B."/>
            <person name="Chaduli D."/>
            <person name="Navarro D."/>
            <person name="Favel A."/>
            <person name="Norest M."/>
            <person name="Lesage-Meessen L."/>
            <person name="Balint B."/>
            <person name="Merenyi Z."/>
            <person name="de Eugenio L."/>
            <person name="Morin E."/>
            <person name="Martinez A.T."/>
            <person name="Baldrian P."/>
            <person name="Stursova M."/>
            <person name="Martinez M.J."/>
            <person name="Novotny C."/>
            <person name="Magnuson J.K."/>
            <person name="Spatafora J.W."/>
            <person name="Maurice S."/>
            <person name="Pangilinan J."/>
            <person name="Andreopoulos W."/>
            <person name="LaButti K."/>
            <person name="Hundley H."/>
            <person name="Na H."/>
            <person name="Kuo A."/>
            <person name="Barry K."/>
            <person name="Lipzen A."/>
            <person name="Henrissat B."/>
            <person name="Riley R."/>
            <person name="Ahrendt S."/>
            <person name="Nagy L.G."/>
            <person name="Grigoriev I.V."/>
            <person name="Martin F."/>
            <person name="Rosso M.N."/>
        </authorList>
    </citation>
    <scope>NUCLEOTIDE SEQUENCE [LARGE SCALE GENOMIC DNA]</scope>
    <source>
        <strain evidence="2 3">CIRM-BRFM 1785</strain>
    </source>
</reference>
<name>A0ABQ8KS37_9APHY</name>
<evidence type="ECO:0000313" key="2">
    <source>
        <dbReference type="EMBL" id="KAH9841623.1"/>
    </source>
</evidence>
<sequence>MPADCTCGDPLDCRCRVSSASSSFLSQPSYTTQSQGTLPPQHFQQFHSPPGYPPSSGYPQNYVHPYAAHQGTGPTAAVTDGGAPFYAYPGYGYHAFPPPPPFPPQATSYVPFPQVPPDSSGPPPAAATNTKSKGTRGGTSTRKRKSTTTATNDVNKRTCTMNVAPESSATLGPGTAASSSNVDGSQVRTATHCGVGPVDGGLESSEPSAEGSASSWSLGNIGPTAVNSPLTTFGLNSRKRDDTNSATATDVWFFCRELKVNARPETKPENEQPLHQKPKTEFIGCRLCEYPKWQTWRNTNGITTTVRRHLERMHGDLYGPTVKTLGLKHANDHQHSKSGKVDEAEVFSVGEWVKKLVRFIVVDDQAISLVDCPEFRELLLFGPGPDKLTDTDIPHRDKLKDEIVKMYREIYSRIVLDAQVSSDLHSVL</sequence>
<feature type="compositionally biased region" description="Polar residues" evidence="1">
    <location>
        <begin position="165"/>
        <end position="189"/>
    </location>
</feature>
<dbReference type="EMBL" id="JADCUA010000003">
    <property type="protein sequence ID" value="KAH9841623.1"/>
    <property type="molecule type" value="Genomic_DNA"/>
</dbReference>
<proteinExistence type="predicted"/>
<comment type="caution">
    <text evidence="2">The sequence shown here is derived from an EMBL/GenBank/DDBJ whole genome shotgun (WGS) entry which is preliminary data.</text>
</comment>
<feature type="compositionally biased region" description="Low complexity" evidence="1">
    <location>
        <begin position="39"/>
        <end position="59"/>
    </location>
</feature>
<feature type="compositionally biased region" description="Pro residues" evidence="1">
    <location>
        <begin position="113"/>
        <end position="125"/>
    </location>
</feature>